<evidence type="ECO:0000256" key="1">
    <source>
        <dbReference type="SAM" id="Phobius"/>
    </source>
</evidence>
<evidence type="ECO:0000313" key="2">
    <source>
        <dbReference type="EMBL" id="AIU72209.1"/>
    </source>
</evidence>
<protein>
    <submittedName>
        <fullName evidence="2">Uncharacterized protein</fullName>
    </submittedName>
</protein>
<dbReference type="RefSeq" id="WP_025800775.1">
    <property type="nucleotide sequence ID" value="NZ_CP009706.1"/>
</dbReference>
<dbReference type="KEGG" id="hav:AT03_07245"/>
<dbReference type="AlphaFoldDB" id="A0A097R0F2"/>
<dbReference type="OrthoDB" id="6637103at2"/>
<sequence>MENPIIEISAKSFLKASTVNKRQRMLLYIWFGFGQPLLIIGVWLAIVFFLYRYMLNSHDLLSNLNRLGDYSLIIISMGIIMALWFALRYLWRVLMLIRKHELHQRMAETHPEQAHRIVKVIHDEAGNITHIQPQ</sequence>
<proteinExistence type="predicted"/>
<dbReference type="EMBL" id="CP009706">
    <property type="protein sequence ID" value="AIU72209.1"/>
    <property type="molecule type" value="Genomic_DNA"/>
</dbReference>
<feature type="transmembrane region" description="Helical" evidence="1">
    <location>
        <begin position="70"/>
        <end position="91"/>
    </location>
</feature>
<accession>A0A097R0F2</accession>
<keyword evidence="1" id="KW-1133">Transmembrane helix</keyword>
<evidence type="ECO:0000313" key="3">
    <source>
        <dbReference type="Proteomes" id="UP000029986"/>
    </source>
</evidence>
<feature type="transmembrane region" description="Helical" evidence="1">
    <location>
        <begin position="25"/>
        <end position="50"/>
    </location>
</feature>
<keyword evidence="1" id="KW-0812">Transmembrane</keyword>
<organism evidence="2 3">
    <name type="scientific">Hafnia alvei FB1</name>
    <dbReference type="NCBI Taxonomy" id="1453496"/>
    <lineage>
        <taxon>Bacteria</taxon>
        <taxon>Pseudomonadati</taxon>
        <taxon>Pseudomonadota</taxon>
        <taxon>Gammaproteobacteria</taxon>
        <taxon>Enterobacterales</taxon>
        <taxon>Hafniaceae</taxon>
        <taxon>Hafnia</taxon>
    </lineage>
</organism>
<name>A0A097R0F2_HAFAL</name>
<keyword evidence="3" id="KW-1185">Reference proteome</keyword>
<keyword evidence="1" id="KW-0472">Membrane</keyword>
<reference evidence="2 3" key="1">
    <citation type="journal article" date="2014" name="Gut Pathog.">
        <title>Gene clusters of Hafnia alvei strain FB1 important in survival and pathogenesis: a draft genome perspective.</title>
        <authorList>
            <person name="Tan J.Y."/>
            <person name="Yin W.F."/>
            <person name="Chan K.G."/>
        </authorList>
    </citation>
    <scope>NUCLEOTIDE SEQUENCE [LARGE SCALE GENOMIC DNA]</scope>
    <source>
        <strain evidence="2 3">FB1</strain>
    </source>
</reference>
<gene>
    <name evidence="2" type="ORF">AT03_07245</name>
</gene>
<dbReference type="HOGENOM" id="CLU_1893263_0_0_6"/>
<dbReference type="Proteomes" id="UP000029986">
    <property type="component" value="Chromosome"/>
</dbReference>